<evidence type="ECO:0000313" key="2">
    <source>
        <dbReference type="Proteomes" id="UP000245263"/>
    </source>
</evidence>
<dbReference type="Proteomes" id="UP000245263">
    <property type="component" value="Chromosome 1"/>
</dbReference>
<sequence>MRKLVLALFLLIHFQCDMKKNDGEDSLSLLYLLTVRNASGFKDCNFRSLKAGEIAVDSENDVKVLSGNKTLTAVESYKDIKRFDWSVDGSFFYSNLVLVGFPIQGIPVITPKSTADVTNEYLIEVNDGNNIYKISSRRDSFQDLTYWLPTGNKAVVYINTKQTFYCDFPLISQSKISIQCDKFLLPFSTNENILVRAYSTHQEQTDTFQDCL</sequence>
<evidence type="ECO:0008006" key="3">
    <source>
        <dbReference type="Google" id="ProtNLM"/>
    </source>
</evidence>
<proteinExistence type="predicted"/>
<gene>
    <name evidence="1" type="ORF">LPTSP3_g24450</name>
</gene>
<protein>
    <recommendedName>
        <fullName evidence="3">Lipoprotein</fullName>
    </recommendedName>
</protein>
<dbReference type="EMBL" id="AP025028">
    <property type="protein sequence ID" value="BDA79515.1"/>
    <property type="molecule type" value="Genomic_DNA"/>
</dbReference>
<reference evidence="1 2" key="1">
    <citation type="submission" date="2021-08" db="EMBL/GenBank/DDBJ databases">
        <title>Complete genome sequence of Leptospira kobayashii strain E30.</title>
        <authorList>
            <person name="Nakao R."/>
            <person name="Nakamura S."/>
            <person name="Masuzawa T."/>
            <person name="Koizumi N."/>
        </authorList>
    </citation>
    <scope>NUCLEOTIDE SEQUENCE [LARGE SCALE GENOMIC DNA]</scope>
    <source>
        <strain evidence="1 2">E30</strain>
    </source>
</reference>
<organism evidence="1 2">
    <name type="scientific">Leptospira kobayashii</name>
    <dbReference type="NCBI Taxonomy" id="1917830"/>
    <lineage>
        <taxon>Bacteria</taxon>
        <taxon>Pseudomonadati</taxon>
        <taxon>Spirochaetota</taxon>
        <taxon>Spirochaetia</taxon>
        <taxon>Leptospirales</taxon>
        <taxon>Leptospiraceae</taxon>
        <taxon>Leptospira</taxon>
    </lineage>
</organism>
<accession>A0ABN6KKY9</accession>
<name>A0ABN6KKY9_9LEPT</name>
<keyword evidence="2" id="KW-1185">Reference proteome</keyword>
<evidence type="ECO:0000313" key="1">
    <source>
        <dbReference type="EMBL" id="BDA79515.1"/>
    </source>
</evidence>